<gene>
    <name evidence="2" type="ORF">RRG08_062794</name>
</gene>
<proteinExistence type="predicted"/>
<evidence type="ECO:0000313" key="2">
    <source>
        <dbReference type="EMBL" id="KAK3796138.1"/>
    </source>
</evidence>
<organism evidence="2 3">
    <name type="scientific">Elysia crispata</name>
    <name type="common">lettuce slug</name>
    <dbReference type="NCBI Taxonomy" id="231223"/>
    <lineage>
        <taxon>Eukaryota</taxon>
        <taxon>Metazoa</taxon>
        <taxon>Spiralia</taxon>
        <taxon>Lophotrochozoa</taxon>
        <taxon>Mollusca</taxon>
        <taxon>Gastropoda</taxon>
        <taxon>Heterobranchia</taxon>
        <taxon>Euthyneura</taxon>
        <taxon>Panpulmonata</taxon>
        <taxon>Sacoglossa</taxon>
        <taxon>Placobranchoidea</taxon>
        <taxon>Plakobranchidae</taxon>
        <taxon>Elysia</taxon>
    </lineage>
</organism>
<sequence>MRMKISRLANSRITNFQLGSQHLLLKQHFKPSENRLGFCLPLCPTPASDGDPASSSAPPNSPVSVTSVSTLLSF</sequence>
<comment type="caution">
    <text evidence="2">The sequence shown here is derived from an EMBL/GenBank/DDBJ whole genome shotgun (WGS) entry which is preliminary data.</text>
</comment>
<feature type="region of interest" description="Disordered" evidence="1">
    <location>
        <begin position="48"/>
        <end position="74"/>
    </location>
</feature>
<dbReference type="AlphaFoldDB" id="A0AAE1E7U8"/>
<protein>
    <submittedName>
        <fullName evidence="2">Uncharacterized protein</fullName>
    </submittedName>
</protein>
<accession>A0AAE1E7U8</accession>
<reference evidence="2" key="1">
    <citation type="journal article" date="2023" name="G3 (Bethesda)">
        <title>A reference genome for the long-term kleptoplast-retaining sea slug Elysia crispata morphotype clarki.</title>
        <authorList>
            <person name="Eastman K.E."/>
            <person name="Pendleton A.L."/>
            <person name="Shaikh M.A."/>
            <person name="Suttiyut T."/>
            <person name="Ogas R."/>
            <person name="Tomko P."/>
            <person name="Gavelis G."/>
            <person name="Widhalm J.R."/>
            <person name="Wisecaver J.H."/>
        </authorList>
    </citation>
    <scope>NUCLEOTIDE SEQUENCE</scope>
    <source>
        <strain evidence="2">ECLA1</strain>
    </source>
</reference>
<keyword evidence="3" id="KW-1185">Reference proteome</keyword>
<evidence type="ECO:0000313" key="3">
    <source>
        <dbReference type="Proteomes" id="UP001283361"/>
    </source>
</evidence>
<evidence type="ECO:0000256" key="1">
    <source>
        <dbReference type="SAM" id="MobiDB-lite"/>
    </source>
</evidence>
<name>A0AAE1E7U8_9GAST</name>
<dbReference type="EMBL" id="JAWDGP010000920">
    <property type="protein sequence ID" value="KAK3796138.1"/>
    <property type="molecule type" value="Genomic_DNA"/>
</dbReference>
<dbReference type="Proteomes" id="UP001283361">
    <property type="component" value="Unassembled WGS sequence"/>
</dbReference>